<feature type="signal peptide" evidence="1">
    <location>
        <begin position="1"/>
        <end position="19"/>
    </location>
</feature>
<keyword evidence="3" id="KW-1185">Reference proteome</keyword>
<evidence type="ECO:0000313" key="2">
    <source>
        <dbReference type="EMBL" id="SDF67398.1"/>
    </source>
</evidence>
<name>A0A1G7N025_9SPHI</name>
<feature type="chain" id="PRO_5011437946" evidence="1">
    <location>
        <begin position="20"/>
        <end position="125"/>
    </location>
</feature>
<dbReference type="Proteomes" id="UP000199072">
    <property type="component" value="Unassembled WGS sequence"/>
</dbReference>
<accession>A0A1G7N025</accession>
<dbReference type="AlphaFoldDB" id="A0A1G7N025"/>
<evidence type="ECO:0000256" key="1">
    <source>
        <dbReference type="SAM" id="SignalP"/>
    </source>
</evidence>
<proteinExistence type="predicted"/>
<dbReference type="EMBL" id="FNAI01000024">
    <property type="protein sequence ID" value="SDF67398.1"/>
    <property type="molecule type" value="Genomic_DNA"/>
</dbReference>
<sequence>MKKISLLIILAACIGQLKAQIVVVPKLGNKTPEKSYQLKPDSSLSKFIPGIQDNVINGLFDNSISKETIYSKMPVIGVSSLDRMPIAKLGEHGMHYTMLIKKYDIINPNNTKSQKTDPVPVKITP</sequence>
<protein>
    <submittedName>
        <fullName evidence="2">Uncharacterized protein</fullName>
    </submittedName>
</protein>
<organism evidence="2 3">
    <name type="scientific">Mucilaginibacter pineti</name>
    <dbReference type="NCBI Taxonomy" id="1391627"/>
    <lineage>
        <taxon>Bacteria</taxon>
        <taxon>Pseudomonadati</taxon>
        <taxon>Bacteroidota</taxon>
        <taxon>Sphingobacteriia</taxon>
        <taxon>Sphingobacteriales</taxon>
        <taxon>Sphingobacteriaceae</taxon>
        <taxon>Mucilaginibacter</taxon>
    </lineage>
</organism>
<keyword evidence="1" id="KW-0732">Signal</keyword>
<evidence type="ECO:0000313" key="3">
    <source>
        <dbReference type="Proteomes" id="UP000199072"/>
    </source>
</evidence>
<reference evidence="2 3" key="1">
    <citation type="submission" date="2016-10" db="EMBL/GenBank/DDBJ databases">
        <authorList>
            <person name="de Groot N.N."/>
        </authorList>
    </citation>
    <scope>NUCLEOTIDE SEQUENCE [LARGE SCALE GENOMIC DNA]</scope>
    <source>
        <strain evidence="2 3">47C3B</strain>
    </source>
</reference>
<dbReference type="RefSeq" id="WP_091157054.1">
    <property type="nucleotide sequence ID" value="NZ_FNAI01000024.1"/>
</dbReference>
<gene>
    <name evidence="2" type="ORF">SAMN05216464_1249</name>
</gene>
<dbReference type="OrthoDB" id="795808at2"/>